<comment type="caution">
    <text evidence="2">The sequence shown here is derived from an EMBL/GenBank/DDBJ whole genome shotgun (WGS) entry which is preliminary data.</text>
</comment>
<accession>E2SFG7</accession>
<feature type="compositionally biased region" description="Low complexity" evidence="1">
    <location>
        <begin position="1"/>
        <end position="11"/>
    </location>
</feature>
<keyword evidence="3" id="KW-1185">Reference proteome</keyword>
<reference evidence="2" key="1">
    <citation type="submission" date="2010-08" db="EMBL/GenBank/DDBJ databases">
        <authorList>
            <person name="Muzny D."/>
            <person name="Qin X."/>
            <person name="Buhay C."/>
            <person name="Dugan-Rocha S."/>
            <person name="Ding Y."/>
            <person name="Chen G."/>
            <person name="Hawes A."/>
            <person name="Holder M."/>
            <person name="Jhangiani S."/>
            <person name="Johnson A."/>
            <person name="Khan Z."/>
            <person name="Li Z."/>
            <person name="Liu W."/>
            <person name="Liu X."/>
            <person name="Perez L."/>
            <person name="Shen H."/>
            <person name="Wang Q."/>
            <person name="Watt J."/>
            <person name="Xi L."/>
            <person name="Xin Y."/>
            <person name="Zhou J."/>
            <person name="Deng J."/>
            <person name="Jiang H."/>
            <person name="Liu Y."/>
            <person name="Qu J."/>
            <person name="Song X.-Z."/>
            <person name="Zhang L."/>
            <person name="Villasana D."/>
            <person name="Johnson A."/>
            <person name="Liu J."/>
            <person name="Liyanage D."/>
            <person name="Lorensuhewa L."/>
            <person name="Robinson T."/>
            <person name="Song A."/>
            <person name="Song B.-B."/>
            <person name="Dinh H."/>
            <person name="Thornton R."/>
            <person name="Coyle M."/>
            <person name="Francisco L."/>
            <person name="Jackson L."/>
            <person name="Javaid M."/>
            <person name="Korchina V."/>
            <person name="Kovar C."/>
            <person name="Mata R."/>
            <person name="Mathew T."/>
            <person name="Ngo R."/>
            <person name="Nguyen L."/>
            <person name="Nguyen N."/>
            <person name="Okwuonu G."/>
            <person name="Ongeri F."/>
            <person name="Pham C."/>
            <person name="Simmons D."/>
            <person name="Wilczek-Boney K."/>
            <person name="Hale W."/>
            <person name="Jakkamsetti A."/>
            <person name="Pham P."/>
            <person name="Ruth R."/>
            <person name="San Lucas F."/>
            <person name="Warren J."/>
            <person name="Zhang J."/>
            <person name="Zhao Z."/>
            <person name="Zhou C."/>
            <person name="Zhu D."/>
            <person name="Lee S."/>
            <person name="Bess C."/>
            <person name="Blankenburg K."/>
            <person name="Forbes L."/>
            <person name="Fu Q."/>
            <person name="Gubbala S."/>
            <person name="Hirani K."/>
            <person name="Jayaseelan J.C."/>
            <person name="Lara F."/>
            <person name="Munidasa M."/>
            <person name="Palculict T."/>
            <person name="Patil S."/>
            <person name="Pu L.-L."/>
            <person name="Saada N."/>
            <person name="Tang L."/>
            <person name="Weissenberger G."/>
            <person name="Zhu Y."/>
            <person name="Hemphill L."/>
            <person name="Shang Y."/>
            <person name="Youmans B."/>
            <person name="Ayvaz T."/>
            <person name="Ross M."/>
            <person name="Santibanez J."/>
            <person name="Aqrawi P."/>
            <person name="Gross S."/>
            <person name="Joshi V."/>
            <person name="Fowler G."/>
            <person name="Nazareth L."/>
            <person name="Reid J."/>
            <person name="Worley K."/>
            <person name="Petrosino J."/>
            <person name="Highlander S."/>
            <person name="Gibbs R."/>
        </authorList>
    </citation>
    <scope>NUCLEOTIDE SEQUENCE [LARGE SCALE GENOMIC DNA]</scope>
    <source>
        <strain evidence="2">DSM 15272</strain>
    </source>
</reference>
<evidence type="ECO:0000313" key="2">
    <source>
        <dbReference type="EMBL" id="EFQ82068.1"/>
    </source>
</evidence>
<protein>
    <recommendedName>
        <fullName evidence="4">Class I SAM-dependent methyltransferase</fullName>
    </recommendedName>
</protein>
<gene>
    <name evidence="2" type="ORF">HMPREF0063_12776</name>
</gene>
<dbReference type="AlphaFoldDB" id="E2SFG7"/>
<proteinExistence type="predicted"/>
<evidence type="ECO:0008006" key="4">
    <source>
        <dbReference type="Google" id="ProtNLM"/>
    </source>
</evidence>
<dbReference type="RefSeq" id="WP_007079431.1">
    <property type="nucleotide sequence ID" value="NZ_CM001024.1"/>
</dbReference>
<dbReference type="eggNOG" id="COG4122">
    <property type="taxonomic scope" value="Bacteria"/>
</dbReference>
<evidence type="ECO:0000313" key="3">
    <source>
        <dbReference type="Proteomes" id="UP000003111"/>
    </source>
</evidence>
<dbReference type="STRING" id="585531.HMPREF0063_12776"/>
<dbReference type="Pfam" id="PF13578">
    <property type="entry name" value="Methyltransf_24"/>
    <property type="match status" value="1"/>
</dbReference>
<evidence type="ECO:0000256" key="1">
    <source>
        <dbReference type="SAM" id="MobiDB-lite"/>
    </source>
</evidence>
<sequence length="342" mass="38480">MASHPVSTVSMPPTPPTPSAKQRVARVLPSAAVRGLDRLVFRARRARIRGVQRVFGALGYNVVKKADYYSTLPVLAEIEQTRARWDRPSELVGVDADVASMSETLSGLVQRWEAEYAADTGDYLANTRRGFGPGYPKLDSRTLYYMLREHRPARYLEVGSGLSTYYASLAARRNAEDGRPLQITCIEPYPFEALRTLPDFELVEGFVQDVPLSTFEALESGDLLFIDSSHALKIDSDVAFLFLEVLPRLKPGVLVHIHDVHFPFNGPYPADTWLFGERWPVYWNEAMVVQTFLTFNSAYEVLLSTPMIRHADESVLTGLLPDYTPLTEDANPPSSLWLRRKD</sequence>
<dbReference type="SUPFAM" id="SSF53335">
    <property type="entry name" value="S-adenosyl-L-methionine-dependent methyltransferases"/>
    <property type="match status" value="1"/>
</dbReference>
<feature type="region of interest" description="Disordered" evidence="1">
    <location>
        <begin position="1"/>
        <end position="23"/>
    </location>
</feature>
<dbReference type="OrthoDB" id="9799672at2"/>
<name>E2SFG7_9ACTN</name>
<dbReference type="InterPro" id="IPR029063">
    <property type="entry name" value="SAM-dependent_MTases_sf"/>
</dbReference>
<dbReference type="EMBL" id="ACLF03000012">
    <property type="protein sequence ID" value="EFQ82068.1"/>
    <property type="molecule type" value="Genomic_DNA"/>
</dbReference>
<dbReference type="Proteomes" id="UP000003111">
    <property type="component" value="Unassembled WGS sequence"/>
</dbReference>
<dbReference type="Gene3D" id="3.40.50.150">
    <property type="entry name" value="Vaccinia Virus protein VP39"/>
    <property type="match status" value="1"/>
</dbReference>
<dbReference type="HOGENOM" id="CLU_058422_0_0_11"/>
<organism evidence="2 3">
    <name type="scientific">Aeromicrobium marinum DSM 15272</name>
    <dbReference type="NCBI Taxonomy" id="585531"/>
    <lineage>
        <taxon>Bacteria</taxon>
        <taxon>Bacillati</taxon>
        <taxon>Actinomycetota</taxon>
        <taxon>Actinomycetes</taxon>
        <taxon>Propionibacteriales</taxon>
        <taxon>Nocardioidaceae</taxon>
        <taxon>Aeromicrobium</taxon>
    </lineage>
</organism>